<protein>
    <submittedName>
        <fullName evidence="2">Uncharacterized protein</fullName>
    </submittedName>
</protein>
<sequence>MCKTGATTESGGSSATGGAMECEDDSLGVGDLGASDWRETERPERDTTITVTESQVEASETRCCSSNNLCYSDEEA</sequence>
<evidence type="ECO:0000256" key="1">
    <source>
        <dbReference type="SAM" id="MobiDB-lite"/>
    </source>
</evidence>
<gene>
    <name evidence="2" type="ORF">Syun_017306</name>
</gene>
<dbReference type="AlphaFoldDB" id="A0AAP0J6U0"/>
<dbReference type="Proteomes" id="UP001420932">
    <property type="component" value="Unassembled WGS sequence"/>
</dbReference>
<reference evidence="2 3" key="1">
    <citation type="submission" date="2024-01" db="EMBL/GenBank/DDBJ databases">
        <title>Genome assemblies of Stephania.</title>
        <authorList>
            <person name="Yang L."/>
        </authorList>
    </citation>
    <scope>NUCLEOTIDE SEQUENCE [LARGE SCALE GENOMIC DNA]</scope>
    <source>
        <strain evidence="2">YNDBR</strain>
        <tissue evidence="2">Leaf</tissue>
    </source>
</reference>
<feature type="region of interest" description="Disordered" evidence="1">
    <location>
        <begin position="1"/>
        <end position="54"/>
    </location>
</feature>
<accession>A0AAP0J6U0</accession>
<feature type="compositionally biased region" description="Basic and acidic residues" evidence="1">
    <location>
        <begin position="36"/>
        <end position="47"/>
    </location>
</feature>
<keyword evidence="3" id="KW-1185">Reference proteome</keyword>
<name>A0AAP0J6U0_9MAGN</name>
<comment type="caution">
    <text evidence="2">The sequence shown here is derived from an EMBL/GenBank/DDBJ whole genome shotgun (WGS) entry which is preliminary data.</text>
</comment>
<organism evidence="2 3">
    <name type="scientific">Stephania yunnanensis</name>
    <dbReference type="NCBI Taxonomy" id="152371"/>
    <lineage>
        <taxon>Eukaryota</taxon>
        <taxon>Viridiplantae</taxon>
        <taxon>Streptophyta</taxon>
        <taxon>Embryophyta</taxon>
        <taxon>Tracheophyta</taxon>
        <taxon>Spermatophyta</taxon>
        <taxon>Magnoliopsida</taxon>
        <taxon>Ranunculales</taxon>
        <taxon>Menispermaceae</taxon>
        <taxon>Menispermoideae</taxon>
        <taxon>Cissampelideae</taxon>
        <taxon>Stephania</taxon>
    </lineage>
</organism>
<proteinExistence type="predicted"/>
<dbReference type="EMBL" id="JBBNAF010000007">
    <property type="protein sequence ID" value="KAK9128509.1"/>
    <property type="molecule type" value="Genomic_DNA"/>
</dbReference>
<evidence type="ECO:0000313" key="2">
    <source>
        <dbReference type="EMBL" id="KAK9128509.1"/>
    </source>
</evidence>
<evidence type="ECO:0000313" key="3">
    <source>
        <dbReference type="Proteomes" id="UP001420932"/>
    </source>
</evidence>
<feature type="compositionally biased region" description="Low complexity" evidence="1">
    <location>
        <begin position="1"/>
        <end position="19"/>
    </location>
</feature>